<accession>A0A6A6DBE2</accession>
<dbReference type="OrthoDB" id="10434797at2759"/>
<proteinExistence type="predicted"/>
<dbReference type="Proteomes" id="UP000800200">
    <property type="component" value="Unassembled WGS sequence"/>
</dbReference>
<organism evidence="1 2">
    <name type="scientific">Zopfia rhizophila CBS 207.26</name>
    <dbReference type="NCBI Taxonomy" id="1314779"/>
    <lineage>
        <taxon>Eukaryota</taxon>
        <taxon>Fungi</taxon>
        <taxon>Dikarya</taxon>
        <taxon>Ascomycota</taxon>
        <taxon>Pezizomycotina</taxon>
        <taxon>Dothideomycetes</taxon>
        <taxon>Dothideomycetes incertae sedis</taxon>
        <taxon>Zopfiaceae</taxon>
        <taxon>Zopfia</taxon>
    </lineage>
</organism>
<protein>
    <submittedName>
        <fullName evidence="1">Uncharacterized protein</fullName>
    </submittedName>
</protein>
<keyword evidence="2" id="KW-1185">Reference proteome</keyword>
<dbReference type="AlphaFoldDB" id="A0A6A6DBE2"/>
<evidence type="ECO:0000313" key="2">
    <source>
        <dbReference type="Proteomes" id="UP000800200"/>
    </source>
</evidence>
<name>A0A6A6DBE2_9PEZI</name>
<sequence>MSKEDERSRQDRRGQELAAEEARTWFDFFTLSMLKSARQPGKYLEILTQIWDPPGEATCRPKEDEGSQQEVRIRTDGPHFTDTSSEITEWEGPLYLRPFRLSEVLERHLLQHHEDDQSAPSPKAADKNQQLGKEQFEEMNQLYTPVGIYSPPAAANERQPNLQDEIRHGNGPTAIPHQVSGQTQQPIEKRFLVVSTIYGAIHLLAQGSNLLVNVTNIANIFGHSRILPFKGRPSPILSLARELDMRLQGSYYTIKSALQFCDLLSAQTDATQANHAIGQVLKEMLQRGYSSARQ</sequence>
<reference evidence="1" key="1">
    <citation type="journal article" date="2020" name="Stud. Mycol.">
        <title>101 Dothideomycetes genomes: a test case for predicting lifestyles and emergence of pathogens.</title>
        <authorList>
            <person name="Haridas S."/>
            <person name="Albert R."/>
            <person name="Binder M."/>
            <person name="Bloem J."/>
            <person name="Labutti K."/>
            <person name="Salamov A."/>
            <person name="Andreopoulos B."/>
            <person name="Baker S."/>
            <person name="Barry K."/>
            <person name="Bills G."/>
            <person name="Bluhm B."/>
            <person name="Cannon C."/>
            <person name="Castanera R."/>
            <person name="Culley D."/>
            <person name="Daum C."/>
            <person name="Ezra D."/>
            <person name="Gonzalez J."/>
            <person name="Henrissat B."/>
            <person name="Kuo A."/>
            <person name="Liang C."/>
            <person name="Lipzen A."/>
            <person name="Lutzoni F."/>
            <person name="Magnuson J."/>
            <person name="Mondo S."/>
            <person name="Nolan M."/>
            <person name="Ohm R."/>
            <person name="Pangilinan J."/>
            <person name="Park H.-J."/>
            <person name="Ramirez L."/>
            <person name="Alfaro M."/>
            <person name="Sun H."/>
            <person name="Tritt A."/>
            <person name="Yoshinaga Y."/>
            <person name="Zwiers L.-H."/>
            <person name="Turgeon B."/>
            <person name="Goodwin S."/>
            <person name="Spatafora J."/>
            <person name="Crous P."/>
            <person name="Grigoriev I."/>
        </authorList>
    </citation>
    <scope>NUCLEOTIDE SEQUENCE</scope>
    <source>
        <strain evidence="1">CBS 207.26</strain>
    </source>
</reference>
<dbReference type="EMBL" id="ML994724">
    <property type="protein sequence ID" value="KAF2175818.1"/>
    <property type="molecule type" value="Genomic_DNA"/>
</dbReference>
<gene>
    <name evidence="1" type="ORF">K469DRAFT_683425</name>
</gene>
<evidence type="ECO:0000313" key="1">
    <source>
        <dbReference type="EMBL" id="KAF2175818.1"/>
    </source>
</evidence>